<dbReference type="Pfam" id="PF03448">
    <property type="entry name" value="MgtE_N"/>
    <property type="match status" value="1"/>
</dbReference>
<sequence length="198" mass="21960">MISTFSFAADGDQENAGDEVQTGQDTKSDEAPKEGEEGGDVDPNAPPPCPECPDPAKVVLIGLEDKKKALLAEEEALKEERKALEKFKEEIDENLERLEALKKQIQDDLAMIQKVKSDEELAQERAKEAEFEKKMTHMASVYAKMAPESAGAVLSQMDIKVASEIISRIAERKASKILEHVDKEQAAKISERLAHRKE</sequence>
<feature type="compositionally biased region" description="Basic and acidic residues" evidence="2">
    <location>
        <begin position="26"/>
        <end position="36"/>
    </location>
</feature>
<proteinExistence type="predicted"/>
<accession>A0A1W1HA20</accession>
<dbReference type="Proteomes" id="UP000191931">
    <property type="component" value="Unassembled WGS sequence"/>
</dbReference>
<dbReference type="InterPro" id="IPR006668">
    <property type="entry name" value="Mg_transptr_MgtE_intracell_dom"/>
</dbReference>
<name>A0A1W1HA20_9BACT</name>
<keyword evidence="5" id="KW-1185">Reference proteome</keyword>
<organism evidence="4 5">
    <name type="scientific">Desulfamplus magnetovallimortis</name>
    <dbReference type="NCBI Taxonomy" id="1246637"/>
    <lineage>
        <taxon>Bacteria</taxon>
        <taxon>Pseudomonadati</taxon>
        <taxon>Thermodesulfobacteriota</taxon>
        <taxon>Desulfobacteria</taxon>
        <taxon>Desulfobacterales</taxon>
        <taxon>Desulfobacteraceae</taxon>
        <taxon>Desulfamplus</taxon>
    </lineage>
</organism>
<gene>
    <name evidence="4" type="ORF">MTBBW1_1730053</name>
</gene>
<evidence type="ECO:0000259" key="3">
    <source>
        <dbReference type="Pfam" id="PF03448"/>
    </source>
</evidence>
<dbReference type="AlphaFoldDB" id="A0A1W1HA20"/>
<evidence type="ECO:0000256" key="1">
    <source>
        <dbReference type="SAM" id="Coils"/>
    </source>
</evidence>
<feature type="region of interest" description="Disordered" evidence="2">
    <location>
        <begin position="1"/>
        <end position="56"/>
    </location>
</feature>
<keyword evidence="1" id="KW-0175">Coiled coil</keyword>
<feature type="coiled-coil region" evidence="1">
    <location>
        <begin position="60"/>
        <end position="132"/>
    </location>
</feature>
<dbReference type="STRING" id="1246637.MTBBW1_1730053"/>
<evidence type="ECO:0000256" key="2">
    <source>
        <dbReference type="SAM" id="MobiDB-lite"/>
    </source>
</evidence>
<evidence type="ECO:0000313" key="4">
    <source>
        <dbReference type="EMBL" id="SLM29255.1"/>
    </source>
</evidence>
<reference evidence="4 5" key="1">
    <citation type="submission" date="2017-03" db="EMBL/GenBank/DDBJ databases">
        <authorList>
            <person name="Afonso C.L."/>
            <person name="Miller P.J."/>
            <person name="Scott M.A."/>
            <person name="Spackman E."/>
            <person name="Goraichik I."/>
            <person name="Dimitrov K.M."/>
            <person name="Suarez D.L."/>
            <person name="Swayne D.E."/>
        </authorList>
    </citation>
    <scope>NUCLEOTIDE SEQUENCE [LARGE SCALE GENOMIC DNA]</scope>
    <source>
        <strain evidence="4">PRJEB14757</strain>
    </source>
</reference>
<feature type="domain" description="Magnesium transporter MgtE intracellular" evidence="3">
    <location>
        <begin position="136"/>
        <end position="194"/>
    </location>
</feature>
<protein>
    <recommendedName>
        <fullName evidence="3">Magnesium transporter MgtE intracellular domain-containing protein</fullName>
    </recommendedName>
</protein>
<dbReference type="EMBL" id="FWEV01000083">
    <property type="protein sequence ID" value="SLM29255.1"/>
    <property type="molecule type" value="Genomic_DNA"/>
</dbReference>
<dbReference type="SUPFAM" id="SSF158791">
    <property type="entry name" value="MgtE N-terminal domain-like"/>
    <property type="match status" value="1"/>
</dbReference>
<evidence type="ECO:0000313" key="5">
    <source>
        <dbReference type="Proteomes" id="UP000191931"/>
    </source>
</evidence>
<feature type="compositionally biased region" description="Pro residues" evidence="2">
    <location>
        <begin position="44"/>
        <end position="53"/>
    </location>
</feature>